<feature type="transmembrane region" description="Helical" evidence="4">
    <location>
        <begin position="195"/>
        <end position="215"/>
    </location>
</feature>
<dbReference type="PANTHER" id="PTHR45708">
    <property type="entry name" value="ENDOCHITINASE"/>
    <property type="match status" value="1"/>
</dbReference>
<dbReference type="InParanoid" id="A0A165BXI3"/>
<keyword evidence="1 6" id="KW-0378">Hydrolase</keyword>
<evidence type="ECO:0000313" key="6">
    <source>
        <dbReference type="EMBL" id="KZV81427.1"/>
    </source>
</evidence>
<feature type="region of interest" description="Disordered" evidence="3">
    <location>
        <begin position="381"/>
        <end position="407"/>
    </location>
</feature>
<dbReference type="EMBL" id="KV426392">
    <property type="protein sequence ID" value="KZV81427.1"/>
    <property type="molecule type" value="Genomic_DNA"/>
</dbReference>
<dbReference type="SUPFAM" id="SSF51445">
    <property type="entry name" value="(Trans)glycosidases"/>
    <property type="match status" value="1"/>
</dbReference>
<evidence type="ECO:0000256" key="2">
    <source>
        <dbReference type="ARBA" id="ARBA00023295"/>
    </source>
</evidence>
<dbReference type="GO" id="GO:0004568">
    <property type="term" value="F:chitinase activity"/>
    <property type="evidence" value="ECO:0007669"/>
    <property type="project" value="TreeGrafter"/>
</dbReference>
<feature type="transmembrane region" description="Helical" evidence="4">
    <location>
        <begin position="242"/>
        <end position="260"/>
    </location>
</feature>
<evidence type="ECO:0000313" key="7">
    <source>
        <dbReference type="Proteomes" id="UP000077266"/>
    </source>
</evidence>
<dbReference type="Gene3D" id="3.20.20.80">
    <property type="entry name" value="Glycosidases"/>
    <property type="match status" value="1"/>
</dbReference>
<keyword evidence="4" id="KW-0472">Membrane</keyword>
<keyword evidence="7" id="KW-1185">Reference proteome</keyword>
<evidence type="ECO:0000256" key="5">
    <source>
        <dbReference type="SAM" id="SignalP"/>
    </source>
</evidence>
<feature type="signal peptide" evidence="5">
    <location>
        <begin position="1"/>
        <end position="27"/>
    </location>
</feature>
<feature type="region of interest" description="Disordered" evidence="3">
    <location>
        <begin position="309"/>
        <end position="350"/>
    </location>
</feature>
<dbReference type="Proteomes" id="UP000077266">
    <property type="component" value="Unassembled WGS sequence"/>
</dbReference>
<gene>
    <name evidence="6" type="ORF">EXIGLDRAFT_779711</name>
</gene>
<sequence>MRSRVLFNFGLLGYILGLLLAFGGSNAFDVSRPNNLVTYWGGNPDEPNRLGAYCDGTVDAIVISGLEYQADSLPTMILQGPGCGDTTFPNSNLAECPGLEADILECQNKGVAILINLDRDLLWNLVLGGSSSTRPFGQVPLDGVVINIVSAQSITGYIALVDRLATLSEEDGKRYFWTAYTSCDFADALAGSNSVFSMLTILFVNVASAILYCGLDHYDNKTQWNYGVWDNWASRQPARADFKLYFSVFALPVSGVYTFFAPSRLAQFASDTMTQYPRYFGGILYNDAAMAASNDGFNVQLRKALPTLPLPSTSSSSSTSTSSAPGTSISSGPVTRQNPSPSERPESHSSHTKLIVGITIPVLVIACAIVATLALLRTRRRRRARRGDEDLRDSTGELIAPYPPPQNETLDPWVRPVKWVERKSNSSPPAILRDSPAETVQPVNAVQAQLPTLQNPEGLAALETEIGRVGLTVPALLASLGRLRTPPSAMSGGNASETVTDPPEYS</sequence>
<dbReference type="OrthoDB" id="6020543at2759"/>
<reference evidence="6 7" key="1">
    <citation type="journal article" date="2016" name="Mol. Biol. Evol.">
        <title>Comparative Genomics of Early-Diverging Mushroom-Forming Fungi Provides Insights into the Origins of Lignocellulose Decay Capabilities.</title>
        <authorList>
            <person name="Nagy L.G."/>
            <person name="Riley R."/>
            <person name="Tritt A."/>
            <person name="Adam C."/>
            <person name="Daum C."/>
            <person name="Floudas D."/>
            <person name="Sun H."/>
            <person name="Yadav J.S."/>
            <person name="Pangilinan J."/>
            <person name="Larsson K.H."/>
            <person name="Matsuura K."/>
            <person name="Barry K."/>
            <person name="Labutti K."/>
            <person name="Kuo R."/>
            <person name="Ohm R.A."/>
            <person name="Bhattacharya S.S."/>
            <person name="Shirouzu T."/>
            <person name="Yoshinaga Y."/>
            <person name="Martin F.M."/>
            <person name="Grigoriev I.V."/>
            <person name="Hibbett D.S."/>
        </authorList>
    </citation>
    <scope>NUCLEOTIDE SEQUENCE [LARGE SCALE GENOMIC DNA]</scope>
    <source>
        <strain evidence="6 7">HHB12029</strain>
    </source>
</reference>
<evidence type="ECO:0000256" key="1">
    <source>
        <dbReference type="ARBA" id="ARBA00022801"/>
    </source>
</evidence>
<accession>A0A165BXI3</accession>
<protein>
    <submittedName>
        <fullName evidence="6">Glycoside hydrolase</fullName>
    </submittedName>
</protein>
<proteinExistence type="predicted"/>
<name>A0A165BXI3_EXIGL</name>
<keyword evidence="4" id="KW-0812">Transmembrane</keyword>
<dbReference type="InterPro" id="IPR017853">
    <property type="entry name" value="GH"/>
</dbReference>
<evidence type="ECO:0000256" key="4">
    <source>
        <dbReference type="SAM" id="Phobius"/>
    </source>
</evidence>
<feature type="compositionally biased region" description="Low complexity" evidence="3">
    <location>
        <begin position="309"/>
        <end position="333"/>
    </location>
</feature>
<feature type="region of interest" description="Disordered" evidence="3">
    <location>
        <begin position="484"/>
        <end position="506"/>
    </location>
</feature>
<dbReference type="STRING" id="1314781.A0A165BXI3"/>
<feature type="transmembrane region" description="Helical" evidence="4">
    <location>
        <begin position="354"/>
        <end position="376"/>
    </location>
</feature>
<feature type="chain" id="PRO_5007855783" evidence="5">
    <location>
        <begin position="28"/>
        <end position="506"/>
    </location>
</feature>
<keyword evidence="4" id="KW-1133">Transmembrane helix</keyword>
<keyword evidence="5" id="KW-0732">Signal</keyword>
<dbReference type="GO" id="GO:0005576">
    <property type="term" value="C:extracellular region"/>
    <property type="evidence" value="ECO:0007669"/>
    <property type="project" value="TreeGrafter"/>
</dbReference>
<dbReference type="PANTHER" id="PTHR45708:SF49">
    <property type="entry name" value="ENDOCHITINASE"/>
    <property type="match status" value="1"/>
</dbReference>
<organism evidence="6 7">
    <name type="scientific">Exidia glandulosa HHB12029</name>
    <dbReference type="NCBI Taxonomy" id="1314781"/>
    <lineage>
        <taxon>Eukaryota</taxon>
        <taxon>Fungi</taxon>
        <taxon>Dikarya</taxon>
        <taxon>Basidiomycota</taxon>
        <taxon>Agaricomycotina</taxon>
        <taxon>Agaricomycetes</taxon>
        <taxon>Auriculariales</taxon>
        <taxon>Exidiaceae</taxon>
        <taxon>Exidia</taxon>
    </lineage>
</organism>
<keyword evidence="2" id="KW-0326">Glycosidase</keyword>
<evidence type="ECO:0000256" key="3">
    <source>
        <dbReference type="SAM" id="MobiDB-lite"/>
    </source>
</evidence>
<dbReference type="AlphaFoldDB" id="A0A165BXI3"/>
<feature type="compositionally biased region" description="Basic and acidic residues" evidence="3">
    <location>
        <begin position="386"/>
        <end position="395"/>
    </location>
</feature>
<dbReference type="InterPro" id="IPR050542">
    <property type="entry name" value="Glycosyl_Hydrlase18_Chitinase"/>
</dbReference>